<dbReference type="GO" id="GO:0006629">
    <property type="term" value="P:lipid metabolic process"/>
    <property type="evidence" value="ECO:0007669"/>
    <property type="project" value="InterPro"/>
</dbReference>
<name>E8LT57_9VIBR</name>
<dbReference type="Pfam" id="PF03009">
    <property type="entry name" value="GDPD"/>
    <property type="match status" value="1"/>
</dbReference>
<gene>
    <name evidence="2" type="ORF">VIBR0546_00755</name>
</gene>
<comment type="caution">
    <text evidence="2">The sequence shown here is derived from an EMBL/GenBank/DDBJ whole genome shotgun (WGS) entry which is preliminary data.</text>
</comment>
<dbReference type="EMBL" id="AEVS01000049">
    <property type="protein sequence ID" value="EGA66250.1"/>
    <property type="molecule type" value="Genomic_DNA"/>
</dbReference>
<proteinExistence type="predicted"/>
<dbReference type="eggNOG" id="COG0584">
    <property type="taxonomic scope" value="Bacteria"/>
</dbReference>
<dbReference type="PANTHER" id="PTHR46211">
    <property type="entry name" value="GLYCEROPHOSPHORYL DIESTER PHOSPHODIESTERASE"/>
    <property type="match status" value="1"/>
</dbReference>
<evidence type="ECO:0000313" key="3">
    <source>
        <dbReference type="Proteomes" id="UP000004371"/>
    </source>
</evidence>
<dbReference type="Gene3D" id="3.20.20.190">
    <property type="entry name" value="Phosphatidylinositol (PI) phosphodiesterase"/>
    <property type="match status" value="1"/>
</dbReference>
<keyword evidence="3" id="KW-1185">Reference proteome</keyword>
<dbReference type="PROSITE" id="PS51704">
    <property type="entry name" value="GP_PDE"/>
    <property type="match status" value="1"/>
</dbReference>
<organism evidence="2 3">
    <name type="scientific">Vibrio brasiliensis LMG 20546</name>
    <dbReference type="NCBI Taxonomy" id="945543"/>
    <lineage>
        <taxon>Bacteria</taxon>
        <taxon>Pseudomonadati</taxon>
        <taxon>Pseudomonadota</taxon>
        <taxon>Gammaproteobacteria</taxon>
        <taxon>Vibrionales</taxon>
        <taxon>Vibrionaceae</taxon>
        <taxon>Vibrio</taxon>
        <taxon>Vibrio oreintalis group</taxon>
    </lineage>
</organism>
<dbReference type="AlphaFoldDB" id="E8LT57"/>
<accession>E8LT57</accession>
<dbReference type="SUPFAM" id="SSF51695">
    <property type="entry name" value="PLC-like phosphodiesterases"/>
    <property type="match status" value="1"/>
</dbReference>
<dbReference type="RefSeq" id="WP_006879006.1">
    <property type="nucleotide sequence ID" value="NZ_AEVS01000049.1"/>
</dbReference>
<evidence type="ECO:0000259" key="1">
    <source>
        <dbReference type="PROSITE" id="PS51704"/>
    </source>
</evidence>
<dbReference type="PANTHER" id="PTHR46211:SF1">
    <property type="entry name" value="GLYCEROPHOSPHODIESTER PHOSPHODIESTERASE, CYTOPLASMIC"/>
    <property type="match status" value="1"/>
</dbReference>
<dbReference type="GO" id="GO:0008081">
    <property type="term" value="F:phosphoric diester hydrolase activity"/>
    <property type="evidence" value="ECO:0007669"/>
    <property type="project" value="InterPro"/>
</dbReference>
<dbReference type="Proteomes" id="UP000004371">
    <property type="component" value="Unassembled WGS sequence"/>
</dbReference>
<dbReference type="OrthoDB" id="9795622at2"/>
<sequence>MIIVGHRGVAGNFPENTRCSVEAAIELGLEWVEVDIQPTKDNHLVVCHDHTINRCSNGKGRIDHYTLDQLKQFDFGAKFDAKYANQSIMTLSELLSLAEDNQLKLNLEVKVDRHHDPMAVVQLLDEQLKQSGTNSDDIIISSFSPQVIRNVNHLMPQFRLAVLCERVTSKIENLLKEVSAFSCNANYKWLSQTRITQLHQQGYQVWSYTINNPNDLRHLPDLDGIFSDYPQRFLTLAD</sequence>
<dbReference type="InterPro" id="IPR030395">
    <property type="entry name" value="GP_PDE_dom"/>
</dbReference>
<protein>
    <submittedName>
        <fullName evidence="2">Glycerophosphoryl diester phosphodiesterase</fullName>
    </submittedName>
</protein>
<dbReference type="STRING" id="945543.VIBR0546_00755"/>
<feature type="domain" description="GP-PDE" evidence="1">
    <location>
        <begin position="1"/>
        <end position="238"/>
    </location>
</feature>
<dbReference type="InterPro" id="IPR017946">
    <property type="entry name" value="PLC-like_Pdiesterase_TIM-brl"/>
</dbReference>
<reference evidence="2 3" key="1">
    <citation type="journal article" date="2012" name="Int. J. Syst. Evol. Microbiol.">
        <title>Vibrio caribbeanicus sp. nov., isolated from the marine sponge Scleritoderma cyanea.</title>
        <authorList>
            <person name="Hoffmann M."/>
            <person name="Monday S.R."/>
            <person name="Allard M.W."/>
            <person name="Strain E.A."/>
            <person name="Whittaker P."/>
            <person name="Naum M."/>
            <person name="McCarthy P.J."/>
            <person name="Lopez J.V."/>
            <person name="Fischer M."/>
            <person name="Brown E.W."/>
        </authorList>
    </citation>
    <scope>NUCLEOTIDE SEQUENCE [LARGE SCALE GENOMIC DNA]</scope>
    <source>
        <strain evidence="2 3">LMG 20546</strain>
    </source>
</reference>
<evidence type="ECO:0000313" key="2">
    <source>
        <dbReference type="EMBL" id="EGA66250.1"/>
    </source>
</evidence>